<comment type="caution">
    <text evidence="2">The sequence shown here is derived from an EMBL/GenBank/DDBJ whole genome shotgun (WGS) entry which is preliminary data.</text>
</comment>
<dbReference type="EMBL" id="JYDQ01000165">
    <property type="protein sequence ID" value="KRY12405.1"/>
    <property type="molecule type" value="Genomic_DNA"/>
</dbReference>
<keyword evidence="2" id="KW-0378">Hydrolase</keyword>
<dbReference type="Proteomes" id="UP000054783">
    <property type="component" value="Unassembled WGS sequence"/>
</dbReference>
<dbReference type="Gene3D" id="2.40.10.10">
    <property type="entry name" value="Trypsin-like serine proteases"/>
    <property type="match status" value="1"/>
</dbReference>
<dbReference type="STRING" id="990121.A0A0V0ZIY5"/>
<dbReference type="GO" id="GO:0006508">
    <property type="term" value="P:proteolysis"/>
    <property type="evidence" value="ECO:0007669"/>
    <property type="project" value="UniProtKB-KW"/>
</dbReference>
<reference evidence="2 3" key="1">
    <citation type="submission" date="2015-01" db="EMBL/GenBank/DDBJ databases">
        <title>Evolution of Trichinella species and genotypes.</title>
        <authorList>
            <person name="Korhonen P.K."/>
            <person name="Edoardo P."/>
            <person name="Giuseppe L.R."/>
            <person name="Gasser R.B."/>
        </authorList>
    </citation>
    <scope>NUCLEOTIDE SEQUENCE [LARGE SCALE GENOMIC DNA]</scope>
    <source>
        <strain evidence="2">ISS2496</strain>
    </source>
</reference>
<gene>
    <name evidence="2" type="primary">Prss28</name>
    <name evidence="2" type="ORF">T12_5581</name>
</gene>
<proteinExistence type="predicted"/>
<evidence type="ECO:0000313" key="2">
    <source>
        <dbReference type="EMBL" id="KRY12405.1"/>
    </source>
</evidence>
<keyword evidence="3" id="KW-1185">Reference proteome</keyword>
<sequence>MADNRVTAGNKINPPDHVHAPSVLPRKDCGSVNPIRNQKGYMTVVYTSSSRHRNKECIGTMLPSTDEYITTLYYSEINITRITLVHHYRPHINEFYQHDIKSILLPESHNNLTGRNLHPTLKFGLIELRNPITVSRRSMPVCLPTDENIFDDDSDCFLLLLKNSPPPLSTEYISLSLYNTTMCKQEIGKQIIFSDRHICALVNDDKDIDPLEPGNPKIMLEGAPLLCYDNDRLYQLGIYDWTKVFLRDPYLEPILIFSKLKAIHQLIEHFQSDSTLTWPAFYKLHLKITINNIQCDHSIRFTHIYTTNVICI</sequence>
<dbReference type="InterPro" id="IPR009003">
    <property type="entry name" value="Peptidase_S1_PA"/>
</dbReference>
<dbReference type="OrthoDB" id="5979691at2759"/>
<evidence type="ECO:0000313" key="3">
    <source>
        <dbReference type="Proteomes" id="UP000054783"/>
    </source>
</evidence>
<dbReference type="InterPro" id="IPR043504">
    <property type="entry name" value="Peptidase_S1_PA_chymotrypsin"/>
</dbReference>
<organism evidence="2 3">
    <name type="scientific">Trichinella patagoniensis</name>
    <dbReference type="NCBI Taxonomy" id="990121"/>
    <lineage>
        <taxon>Eukaryota</taxon>
        <taxon>Metazoa</taxon>
        <taxon>Ecdysozoa</taxon>
        <taxon>Nematoda</taxon>
        <taxon>Enoplea</taxon>
        <taxon>Dorylaimia</taxon>
        <taxon>Trichinellida</taxon>
        <taxon>Trichinellidae</taxon>
        <taxon>Trichinella</taxon>
    </lineage>
</organism>
<accession>A0A0V0ZIY5</accession>
<feature type="region of interest" description="Disordered" evidence="1">
    <location>
        <begin position="1"/>
        <end position="25"/>
    </location>
</feature>
<name>A0A0V0ZIY5_9BILA</name>
<protein>
    <submittedName>
        <fullName evidence="2">Serine protease 28</fullName>
    </submittedName>
</protein>
<dbReference type="SUPFAM" id="SSF50494">
    <property type="entry name" value="Trypsin-like serine proteases"/>
    <property type="match status" value="1"/>
</dbReference>
<feature type="compositionally biased region" description="Basic and acidic residues" evidence="1">
    <location>
        <begin position="14"/>
        <end position="25"/>
    </location>
</feature>
<evidence type="ECO:0000256" key="1">
    <source>
        <dbReference type="SAM" id="MobiDB-lite"/>
    </source>
</evidence>
<dbReference type="AlphaFoldDB" id="A0A0V0ZIY5"/>
<dbReference type="GO" id="GO:0008233">
    <property type="term" value="F:peptidase activity"/>
    <property type="evidence" value="ECO:0007669"/>
    <property type="project" value="UniProtKB-KW"/>
</dbReference>
<keyword evidence="2" id="KW-0645">Protease</keyword>